<dbReference type="Proteomes" id="UP000177091">
    <property type="component" value="Unassembled WGS sequence"/>
</dbReference>
<dbReference type="AlphaFoldDB" id="A0A1F7WQQ4"/>
<feature type="transmembrane region" description="Helical" evidence="1">
    <location>
        <begin position="259"/>
        <end position="275"/>
    </location>
</feature>
<keyword evidence="1" id="KW-1133">Transmembrane helix</keyword>
<accession>A0A1F7WQQ4</accession>
<evidence type="ECO:0000313" key="3">
    <source>
        <dbReference type="Proteomes" id="UP000177091"/>
    </source>
</evidence>
<feature type="transmembrane region" description="Helical" evidence="1">
    <location>
        <begin position="101"/>
        <end position="120"/>
    </location>
</feature>
<proteinExistence type="predicted"/>
<comment type="caution">
    <text evidence="2">The sequence shown here is derived from an EMBL/GenBank/DDBJ whole genome shotgun (WGS) entry which is preliminary data.</text>
</comment>
<feature type="transmembrane region" description="Helical" evidence="1">
    <location>
        <begin position="231"/>
        <end position="252"/>
    </location>
</feature>
<name>A0A1F7WQQ4_9BACT</name>
<sequence length="486" mass="56884">MIIFLSVLTFFLFFLKGIVLLDPDFGWHLRLGEIITSSGIPATDPLSYTMPSFPYIDIQWLTNVFFKVFYPLVGTGGLSLIYSLVAFLTLFLIFKNKGKKLFWEVPFVFAASILFGYFGVRPQVSSWLLWAIFLAIVLNEERWKKWRYLLPGLVVLWVNLHGSFALSIVTLLILTAVRLWQRKLKLDLILVLIISILASFINPYGVRIWHEVWLQVSDASLRWKILEWQPALFSFNLPFISFLAISLTLVWINRKRFRLEELVLFAFFLFQGLGSVRHVPLWVILSLPMTIAAFTYTLDRVKKIRFAKERFRKLYRWALYGSLVIALSQFILGFNGAKVLSEGEFYPREATVFLEKNLPSGQIFSEYGWGGYLSWKLPQKKVFIDGRMPSWRYKENPSGESGYIMKEYVDMLSDKVSYKEVFEKYGVEVVLWPQKRKARFLDALSQKIEELLFKKEIPFDLTIELEKDGWKRVYEDNTSQIFVTPR</sequence>
<keyword evidence="1" id="KW-0812">Transmembrane</keyword>
<organism evidence="2 3">
    <name type="scientific">Candidatus Woesebacteria bacterium GWA1_42_12</name>
    <dbReference type="NCBI Taxonomy" id="1802472"/>
    <lineage>
        <taxon>Bacteria</taxon>
        <taxon>Candidatus Woeseibacteriota</taxon>
    </lineage>
</organism>
<feature type="transmembrane region" description="Helical" evidence="1">
    <location>
        <begin position="186"/>
        <end position="206"/>
    </location>
</feature>
<evidence type="ECO:0008006" key="4">
    <source>
        <dbReference type="Google" id="ProtNLM"/>
    </source>
</evidence>
<gene>
    <name evidence="2" type="ORF">A2112_01430</name>
</gene>
<feature type="transmembrane region" description="Helical" evidence="1">
    <location>
        <begin position="68"/>
        <end position="94"/>
    </location>
</feature>
<protein>
    <recommendedName>
        <fullName evidence="4">Glycosyltransferase RgtA/B/C/D-like domain-containing protein</fullName>
    </recommendedName>
</protein>
<reference evidence="2 3" key="1">
    <citation type="journal article" date="2016" name="Nat. Commun.">
        <title>Thousands of microbial genomes shed light on interconnected biogeochemical processes in an aquifer system.</title>
        <authorList>
            <person name="Anantharaman K."/>
            <person name="Brown C.T."/>
            <person name="Hug L.A."/>
            <person name="Sharon I."/>
            <person name="Castelle C.J."/>
            <person name="Probst A.J."/>
            <person name="Thomas B.C."/>
            <person name="Singh A."/>
            <person name="Wilkins M.J."/>
            <person name="Karaoz U."/>
            <person name="Brodie E.L."/>
            <person name="Williams K.H."/>
            <person name="Hubbard S.S."/>
            <person name="Banfield J.F."/>
        </authorList>
    </citation>
    <scope>NUCLEOTIDE SEQUENCE [LARGE SCALE GENOMIC DNA]</scope>
</reference>
<feature type="transmembrane region" description="Helical" evidence="1">
    <location>
        <begin position="281"/>
        <end position="298"/>
    </location>
</feature>
<evidence type="ECO:0000313" key="2">
    <source>
        <dbReference type="EMBL" id="OGM04528.1"/>
    </source>
</evidence>
<dbReference type="EMBL" id="MGFK01000011">
    <property type="protein sequence ID" value="OGM04528.1"/>
    <property type="molecule type" value="Genomic_DNA"/>
</dbReference>
<feature type="transmembrane region" description="Helical" evidence="1">
    <location>
        <begin position="148"/>
        <end position="174"/>
    </location>
</feature>
<keyword evidence="1" id="KW-0472">Membrane</keyword>
<evidence type="ECO:0000256" key="1">
    <source>
        <dbReference type="SAM" id="Phobius"/>
    </source>
</evidence>
<feature type="transmembrane region" description="Helical" evidence="1">
    <location>
        <begin position="318"/>
        <end position="337"/>
    </location>
</feature>